<name>A0A915VMK2_9BACT</name>
<protein>
    <submittedName>
        <fullName evidence="2">Uncharacterized protein</fullName>
    </submittedName>
</protein>
<gene>
    <name evidence="2" type="ORF">AsAng_0003290</name>
</gene>
<evidence type="ECO:0000313" key="2">
    <source>
        <dbReference type="EMBL" id="BDS09625.1"/>
    </source>
</evidence>
<sequence length="245" mass="28658">MEKQKKLTNIDRAPSFFRRILSIVLPLFFLGISIWLVAWIADGLMLRNAKQEARTKRAVLAIRDSVPSFEQFGTELFTEPYLKAYYSRSYYFTQKGKTDQKELIVASLRRLTTEFDCVDIFLLAHTNPYLYWFESLPKELRKKIRLVYNTGCRNANQGERWLRLGADAYIGHKGKTSLSPFFYVYFLRRWVSGYQLDQAIEESNKIAKDEINLFKDKLPDPGDMGYVEQTHAHLFGEPTLKIDDL</sequence>
<dbReference type="EMBL" id="AP026867">
    <property type="protein sequence ID" value="BDS09625.1"/>
    <property type="molecule type" value="Genomic_DNA"/>
</dbReference>
<accession>A0A915VMK2</accession>
<keyword evidence="1" id="KW-1133">Transmembrane helix</keyword>
<proteinExistence type="predicted"/>
<keyword evidence="1" id="KW-0812">Transmembrane</keyword>
<dbReference type="AlphaFoldDB" id="A0A915VMK2"/>
<evidence type="ECO:0000313" key="3">
    <source>
        <dbReference type="Proteomes" id="UP001060919"/>
    </source>
</evidence>
<dbReference type="RefSeq" id="WP_264790997.1">
    <property type="nucleotide sequence ID" value="NZ_AP026867.1"/>
</dbReference>
<keyword evidence="1" id="KW-0472">Membrane</keyword>
<dbReference type="KEGG" id="aup:AsAng_0003290"/>
<reference evidence="2" key="1">
    <citation type="submission" date="2022-09" db="EMBL/GenBank/DDBJ databases">
        <title>Aureispira anguillicida sp. nov., isolated from Leptocephalus of Japanese eel Anguilla japonica.</title>
        <authorList>
            <person name="Yuasa K."/>
            <person name="Mekata T."/>
            <person name="Ikunari K."/>
        </authorList>
    </citation>
    <scope>NUCLEOTIDE SEQUENCE</scope>
    <source>
        <strain evidence="2">EL160426</strain>
    </source>
</reference>
<keyword evidence="3" id="KW-1185">Reference proteome</keyword>
<feature type="transmembrane region" description="Helical" evidence="1">
    <location>
        <begin position="20"/>
        <end position="41"/>
    </location>
</feature>
<dbReference type="Proteomes" id="UP001060919">
    <property type="component" value="Chromosome"/>
</dbReference>
<organism evidence="2 3">
    <name type="scientific">Aureispira anguillae</name>
    <dbReference type="NCBI Taxonomy" id="2864201"/>
    <lineage>
        <taxon>Bacteria</taxon>
        <taxon>Pseudomonadati</taxon>
        <taxon>Bacteroidota</taxon>
        <taxon>Saprospiria</taxon>
        <taxon>Saprospirales</taxon>
        <taxon>Saprospiraceae</taxon>
        <taxon>Aureispira</taxon>
    </lineage>
</organism>
<evidence type="ECO:0000256" key="1">
    <source>
        <dbReference type="SAM" id="Phobius"/>
    </source>
</evidence>